<dbReference type="Pfam" id="PF03401">
    <property type="entry name" value="TctC"/>
    <property type="match status" value="1"/>
</dbReference>
<proteinExistence type="inferred from homology"/>
<dbReference type="PANTHER" id="PTHR42928">
    <property type="entry name" value="TRICARBOXYLATE-BINDING PROTEIN"/>
    <property type="match status" value="1"/>
</dbReference>
<dbReference type="InterPro" id="IPR042100">
    <property type="entry name" value="Bug_dom1"/>
</dbReference>
<evidence type="ECO:0000256" key="2">
    <source>
        <dbReference type="SAM" id="SignalP"/>
    </source>
</evidence>
<sequence length="328" mass="34085">MLNMRKTLVQLALATMVLPLAGAASATDSWPGGKPIHLIVPYANGGSTDLVARQIGNALGKRLNQTIVVENKAGASGMIGTSYVARQPPDGYTLMIGTVSSHAIAPSVTANLPYDVSKDFTPITTIGTIPDLIVVNPTVPANTLADFIKLAKSRPGKISYASAGPGTSSNLGAAYFAAEAGISLNGIPYRGSGPALIDVLGGHVDMMLDVIMTSLAPLKAGKLKALAVTSKTRSPLLPNVPTVAESGLPNFEAIIWFAILAPAHMPEALQTRIADNLDAVLAAPDMKQFLLSQGIEAVGTGPAPLAQTIKADTEKWRRIAQIANIKPQ</sequence>
<gene>
    <name evidence="3" type="ORF">EDC26_101253</name>
</gene>
<dbReference type="SUPFAM" id="SSF53850">
    <property type="entry name" value="Periplasmic binding protein-like II"/>
    <property type="match status" value="1"/>
</dbReference>
<dbReference type="PIRSF" id="PIRSF017082">
    <property type="entry name" value="YflP"/>
    <property type="match status" value="1"/>
</dbReference>
<evidence type="ECO:0000313" key="4">
    <source>
        <dbReference type="Proteomes" id="UP000295525"/>
    </source>
</evidence>
<keyword evidence="3" id="KW-0675">Receptor</keyword>
<name>A0A4R3MFJ8_9BURK</name>
<protein>
    <submittedName>
        <fullName evidence="3">Tripartite-type tricarboxylate transporter receptor subunit TctC</fullName>
    </submittedName>
</protein>
<dbReference type="Proteomes" id="UP000295525">
    <property type="component" value="Unassembled WGS sequence"/>
</dbReference>
<dbReference type="Gene3D" id="3.40.190.150">
    <property type="entry name" value="Bordetella uptake gene, domain 1"/>
    <property type="match status" value="1"/>
</dbReference>
<dbReference type="CDD" id="cd13578">
    <property type="entry name" value="PBP2_Bug27"/>
    <property type="match status" value="1"/>
</dbReference>
<comment type="similarity">
    <text evidence="1">Belongs to the UPF0065 (bug) family.</text>
</comment>
<keyword evidence="2" id="KW-0732">Signal</keyword>
<dbReference type="PANTHER" id="PTHR42928:SF5">
    <property type="entry name" value="BLR1237 PROTEIN"/>
    <property type="match status" value="1"/>
</dbReference>
<feature type="signal peptide" evidence="2">
    <location>
        <begin position="1"/>
        <end position="26"/>
    </location>
</feature>
<dbReference type="InterPro" id="IPR005064">
    <property type="entry name" value="BUG"/>
</dbReference>
<feature type="chain" id="PRO_5020653304" evidence="2">
    <location>
        <begin position="27"/>
        <end position="328"/>
    </location>
</feature>
<dbReference type="EMBL" id="SMAJ01000001">
    <property type="protein sequence ID" value="TCT11027.1"/>
    <property type="molecule type" value="Genomic_DNA"/>
</dbReference>
<evidence type="ECO:0000256" key="1">
    <source>
        <dbReference type="ARBA" id="ARBA00006987"/>
    </source>
</evidence>
<dbReference type="AlphaFoldDB" id="A0A4R3MFJ8"/>
<evidence type="ECO:0000313" key="3">
    <source>
        <dbReference type="EMBL" id="TCT11027.1"/>
    </source>
</evidence>
<organism evidence="3 4">
    <name type="scientific">Paralcaligenes ureilyticus</name>
    <dbReference type="NCBI Taxonomy" id="627131"/>
    <lineage>
        <taxon>Bacteria</taxon>
        <taxon>Pseudomonadati</taxon>
        <taxon>Pseudomonadota</taxon>
        <taxon>Betaproteobacteria</taxon>
        <taxon>Burkholderiales</taxon>
        <taxon>Alcaligenaceae</taxon>
        <taxon>Paralcaligenes</taxon>
    </lineage>
</organism>
<reference evidence="3 4" key="1">
    <citation type="submission" date="2019-03" db="EMBL/GenBank/DDBJ databases">
        <title>Genomic Encyclopedia of Type Strains, Phase IV (KMG-IV): sequencing the most valuable type-strain genomes for metagenomic binning, comparative biology and taxonomic classification.</title>
        <authorList>
            <person name="Goeker M."/>
        </authorList>
    </citation>
    <scope>NUCLEOTIDE SEQUENCE [LARGE SCALE GENOMIC DNA]</scope>
    <source>
        <strain evidence="3 4">DSM 24591</strain>
    </source>
</reference>
<dbReference type="Gene3D" id="3.40.190.10">
    <property type="entry name" value="Periplasmic binding protein-like II"/>
    <property type="match status" value="1"/>
</dbReference>
<accession>A0A4R3MFJ8</accession>
<keyword evidence="4" id="KW-1185">Reference proteome</keyword>
<comment type="caution">
    <text evidence="3">The sequence shown here is derived from an EMBL/GenBank/DDBJ whole genome shotgun (WGS) entry which is preliminary data.</text>
</comment>